<dbReference type="Pfam" id="PF13487">
    <property type="entry name" value="HD_5"/>
    <property type="match status" value="1"/>
</dbReference>
<dbReference type="GO" id="GO:0000160">
    <property type="term" value="P:phosphorelay signal transduction system"/>
    <property type="evidence" value="ECO:0007669"/>
    <property type="project" value="InterPro"/>
</dbReference>
<dbReference type="CDD" id="cd17551">
    <property type="entry name" value="REC_RpfG-like"/>
    <property type="match status" value="1"/>
</dbReference>
<accession>A0AAW7ZIL9</accession>
<comment type="function">
    <text evidence="2">May play the central regulatory role in sporulation. It may be an element of the effector pathway responsible for the activation of sporulation genes in response to nutritional stress. Spo0A may act in concert with spo0H (a sigma factor) to control the expression of some genes that are critical to the sporulation process.</text>
</comment>
<dbReference type="InterPro" id="IPR011006">
    <property type="entry name" value="CheY-like_superfamily"/>
</dbReference>
<dbReference type="Gene3D" id="1.10.3210.10">
    <property type="entry name" value="Hypothetical protein af1432"/>
    <property type="match status" value="1"/>
</dbReference>
<dbReference type="SUPFAM" id="SSF109604">
    <property type="entry name" value="HD-domain/PDEase-like"/>
    <property type="match status" value="1"/>
</dbReference>
<dbReference type="PANTHER" id="PTHR45228">
    <property type="entry name" value="CYCLIC DI-GMP PHOSPHODIESTERASE TM_0186-RELATED"/>
    <property type="match status" value="1"/>
</dbReference>
<sequence length="353" mass="40665">MITIIEDNILNASILIVDDNPSNILLLQRLLTISGYRNIKSTTKSIEVLDLYKTYQPDLLLMDLRMPPPDGFEIIEQLNRIKGDDYLPVIIITAQNDQECRLKALKIGAKDFIAKPFDHAEILMRIKNMLEMRLLHKEVRDHRQKLEDKVQKRTKKLQDLQVELIHRLGRAAEFRDHGTWSHIRRICMYTFELGKSIDLPDEECQLLLYASTMHDIGKIGIPDEILFKAGPLDPKEWEIMKTHSVYGANILSGSSFEMLQMAKTIALTHHEKWDGTGYPQGLKGENIPLVGRITAICDVFDALVSNRPYKDVWPLENAIEEIKRGKGTHFDPNLVEAFLNIMPRLLEIKEQYT</sequence>
<dbReference type="SMART" id="SM00471">
    <property type="entry name" value="HDc"/>
    <property type="match status" value="1"/>
</dbReference>
<feature type="domain" description="HD-GYP" evidence="5">
    <location>
        <begin position="157"/>
        <end position="353"/>
    </location>
</feature>
<dbReference type="Gene3D" id="3.40.50.2300">
    <property type="match status" value="1"/>
</dbReference>
<evidence type="ECO:0000256" key="2">
    <source>
        <dbReference type="ARBA" id="ARBA00024867"/>
    </source>
</evidence>
<gene>
    <name evidence="6" type="ORF">P6N53_14850</name>
</gene>
<organism evidence="6 7">
    <name type="scientific">Desulforamulus aquiferis</name>
    <dbReference type="NCBI Taxonomy" id="1397668"/>
    <lineage>
        <taxon>Bacteria</taxon>
        <taxon>Bacillati</taxon>
        <taxon>Bacillota</taxon>
        <taxon>Clostridia</taxon>
        <taxon>Eubacteriales</taxon>
        <taxon>Peptococcaceae</taxon>
        <taxon>Desulforamulus</taxon>
    </lineage>
</organism>
<dbReference type="SUPFAM" id="SSF52172">
    <property type="entry name" value="CheY-like"/>
    <property type="match status" value="1"/>
</dbReference>
<dbReference type="Proteomes" id="UP001172911">
    <property type="component" value="Unassembled WGS sequence"/>
</dbReference>
<dbReference type="InterPro" id="IPR001789">
    <property type="entry name" value="Sig_transdc_resp-reg_receiver"/>
</dbReference>
<dbReference type="RefSeq" id="WP_304544491.1">
    <property type="nucleotide sequence ID" value="NZ_JARPTC010000021.1"/>
</dbReference>
<evidence type="ECO:0000313" key="7">
    <source>
        <dbReference type="Proteomes" id="UP001172911"/>
    </source>
</evidence>
<proteinExistence type="predicted"/>
<dbReference type="PANTHER" id="PTHR45228:SF1">
    <property type="entry name" value="CYCLIC DI-GMP PHOSPHODIESTERASE TM_0186"/>
    <property type="match status" value="1"/>
</dbReference>
<dbReference type="InterPro" id="IPR037522">
    <property type="entry name" value="HD_GYP_dom"/>
</dbReference>
<dbReference type="PROSITE" id="PS51832">
    <property type="entry name" value="HD_GYP"/>
    <property type="match status" value="1"/>
</dbReference>
<dbReference type="Pfam" id="PF00072">
    <property type="entry name" value="Response_reg"/>
    <property type="match status" value="1"/>
</dbReference>
<dbReference type="PROSITE" id="PS50110">
    <property type="entry name" value="RESPONSE_REGULATORY"/>
    <property type="match status" value="1"/>
</dbReference>
<evidence type="ECO:0000259" key="5">
    <source>
        <dbReference type="PROSITE" id="PS51832"/>
    </source>
</evidence>
<feature type="modified residue" description="4-aspartylphosphate" evidence="3">
    <location>
        <position position="63"/>
    </location>
</feature>
<feature type="domain" description="Response regulatory" evidence="4">
    <location>
        <begin position="13"/>
        <end position="130"/>
    </location>
</feature>
<evidence type="ECO:0000256" key="1">
    <source>
        <dbReference type="ARBA" id="ARBA00018672"/>
    </source>
</evidence>
<protein>
    <recommendedName>
        <fullName evidence="1">Stage 0 sporulation protein A homolog</fullName>
    </recommendedName>
</protein>
<evidence type="ECO:0000313" key="6">
    <source>
        <dbReference type="EMBL" id="MDO7788505.1"/>
    </source>
</evidence>
<dbReference type="InterPro" id="IPR052020">
    <property type="entry name" value="Cyclic_di-GMP/3'3'-cGAMP_PDE"/>
</dbReference>
<dbReference type="SMART" id="SM00448">
    <property type="entry name" value="REC"/>
    <property type="match status" value="1"/>
</dbReference>
<name>A0AAW7ZIL9_9FIRM</name>
<dbReference type="AlphaFoldDB" id="A0AAW7ZIL9"/>
<dbReference type="EMBL" id="JARPTC010000021">
    <property type="protein sequence ID" value="MDO7788505.1"/>
    <property type="molecule type" value="Genomic_DNA"/>
</dbReference>
<keyword evidence="3" id="KW-0597">Phosphoprotein</keyword>
<dbReference type="CDD" id="cd00077">
    <property type="entry name" value="HDc"/>
    <property type="match status" value="1"/>
</dbReference>
<comment type="caution">
    <text evidence="6">The sequence shown here is derived from an EMBL/GenBank/DDBJ whole genome shotgun (WGS) entry which is preliminary data.</text>
</comment>
<evidence type="ECO:0000256" key="3">
    <source>
        <dbReference type="PROSITE-ProRule" id="PRU00169"/>
    </source>
</evidence>
<evidence type="ECO:0000259" key="4">
    <source>
        <dbReference type="PROSITE" id="PS50110"/>
    </source>
</evidence>
<keyword evidence="7" id="KW-1185">Reference proteome</keyword>
<reference evidence="6" key="2">
    <citation type="submission" date="2023-03" db="EMBL/GenBank/DDBJ databases">
        <authorList>
            <person name="Zhang Z."/>
        </authorList>
    </citation>
    <scope>NUCLEOTIDE SEQUENCE</scope>
    <source>
        <strain evidence="6">DSA</strain>
    </source>
</reference>
<dbReference type="InterPro" id="IPR003607">
    <property type="entry name" value="HD/PDEase_dom"/>
</dbReference>
<reference evidence="6" key="1">
    <citation type="journal article" date="2023" name="J. Hazard. Mater.">
        <title>Anaerobic biodegradation of pyrene and benzo[a]pyrene by a new sulfate-reducing Desulforamulus aquiferis strain DSA.</title>
        <authorList>
            <person name="Zhang Z."/>
            <person name="Sun J."/>
            <person name="Gong X."/>
            <person name="Wang C."/>
            <person name="Wang H."/>
        </authorList>
    </citation>
    <scope>NUCLEOTIDE SEQUENCE</scope>
    <source>
        <strain evidence="6">DSA</strain>
    </source>
</reference>